<feature type="repeat" description="TPR" evidence="3">
    <location>
        <begin position="22"/>
        <end position="55"/>
    </location>
</feature>
<dbReference type="PROSITE" id="PS50005">
    <property type="entry name" value="TPR"/>
    <property type="match status" value="1"/>
</dbReference>
<name>A0A8S1TVK4_PAROT</name>
<evidence type="ECO:0000256" key="3">
    <source>
        <dbReference type="PROSITE-ProRule" id="PRU00339"/>
    </source>
</evidence>
<keyword evidence="5" id="KW-1185">Reference proteome</keyword>
<dbReference type="InterPro" id="IPR019734">
    <property type="entry name" value="TPR_rpt"/>
</dbReference>
<reference evidence="4" key="1">
    <citation type="submission" date="2021-01" db="EMBL/GenBank/DDBJ databases">
        <authorList>
            <consortium name="Genoscope - CEA"/>
            <person name="William W."/>
        </authorList>
    </citation>
    <scope>NUCLEOTIDE SEQUENCE</scope>
</reference>
<accession>A0A8S1TVK4</accession>
<dbReference type="AlphaFoldDB" id="A0A8S1TVK4"/>
<dbReference type="PANTHER" id="PTHR44943">
    <property type="entry name" value="CELLULOSE SYNTHASE OPERON PROTEIN C"/>
    <property type="match status" value="1"/>
</dbReference>
<organism evidence="4 5">
    <name type="scientific">Paramecium octaurelia</name>
    <dbReference type="NCBI Taxonomy" id="43137"/>
    <lineage>
        <taxon>Eukaryota</taxon>
        <taxon>Sar</taxon>
        <taxon>Alveolata</taxon>
        <taxon>Ciliophora</taxon>
        <taxon>Intramacronucleata</taxon>
        <taxon>Oligohymenophorea</taxon>
        <taxon>Peniculida</taxon>
        <taxon>Parameciidae</taxon>
        <taxon>Paramecium</taxon>
    </lineage>
</organism>
<sequence>MNRFEEALDNDDSAIQKYPEDSKYYSNKATTLDKMNRFEEALENYDSAIQKKSENSDFYYGKDLRKLWKFMIQQFRKTQKILTFIMAKVQLTIDDFVAITSFYHLYQILFEKMNRFEDAFENYDLGIQLSLDQNVKAHTLLKTPTTPETIENKFNQLCTLQ</sequence>
<keyword evidence="1" id="KW-0677">Repeat</keyword>
<evidence type="ECO:0000256" key="2">
    <source>
        <dbReference type="ARBA" id="ARBA00022803"/>
    </source>
</evidence>
<dbReference type="EMBL" id="CAJJDP010000032">
    <property type="protein sequence ID" value="CAD8156240.1"/>
    <property type="molecule type" value="Genomic_DNA"/>
</dbReference>
<proteinExistence type="predicted"/>
<evidence type="ECO:0000313" key="4">
    <source>
        <dbReference type="EMBL" id="CAD8156240.1"/>
    </source>
</evidence>
<protein>
    <recommendedName>
        <fullName evidence="6">Tetratricopeptide repeat protein</fullName>
    </recommendedName>
</protein>
<gene>
    <name evidence="4" type="ORF">POCTA_138.1.T0320001</name>
</gene>
<keyword evidence="2 3" id="KW-0802">TPR repeat</keyword>
<dbReference type="Proteomes" id="UP000683925">
    <property type="component" value="Unassembled WGS sequence"/>
</dbReference>
<evidence type="ECO:0008006" key="6">
    <source>
        <dbReference type="Google" id="ProtNLM"/>
    </source>
</evidence>
<comment type="caution">
    <text evidence="4">The sequence shown here is derived from an EMBL/GenBank/DDBJ whole genome shotgun (WGS) entry which is preliminary data.</text>
</comment>
<dbReference type="InterPro" id="IPR051685">
    <property type="entry name" value="Ycf3/AcsC/BcsC/TPR_MFPF"/>
</dbReference>
<evidence type="ECO:0000256" key="1">
    <source>
        <dbReference type="ARBA" id="ARBA00022737"/>
    </source>
</evidence>
<evidence type="ECO:0000313" key="5">
    <source>
        <dbReference type="Proteomes" id="UP000683925"/>
    </source>
</evidence>
<dbReference type="SMART" id="SM00028">
    <property type="entry name" value="TPR"/>
    <property type="match status" value="1"/>
</dbReference>
<dbReference type="PANTHER" id="PTHR44943:SF4">
    <property type="entry name" value="TPR REPEAT-CONTAINING PROTEIN MJ0798"/>
    <property type="match status" value="1"/>
</dbReference>